<sequence length="152" mass="16490">MLMLVFWLIALARMAVEMLLWHLPWLDALIESLLVVQVGLAGLYAFVGHYCVSGRLAGSLGSFTGGTFHREPGIAPLAFGVLGILCFWLHGSFWLATGIGAIVFWCGAAIVRLKEVRKHSAIRFNNIGTVVLMDIGMSVLLFGLLGAYLARG</sequence>
<dbReference type="Pfam" id="PF20589">
    <property type="entry name" value="DUF6790"/>
    <property type="match status" value="1"/>
</dbReference>
<feature type="transmembrane region" description="Helical" evidence="1">
    <location>
        <begin position="25"/>
        <end position="52"/>
    </location>
</feature>
<protein>
    <submittedName>
        <fullName evidence="2">Uncharacterized protein</fullName>
    </submittedName>
</protein>
<keyword evidence="1" id="KW-1133">Transmembrane helix</keyword>
<dbReference type="Proteomes" id="UP000597444">
    <property type="component" value="Unassembled WGS sequence"/>
</dbReference>
<feature type="transmembrane region" description="Helical" evidence="1">
    <location>
        <begin position="96"/>
        <end position="113"/>
    </location>
</feature>
<name>A0A8J3N4C3_9CHLR</name>
<dbReference type="EMBL" id="BNJK01000002">
    <property type="protein sequence ID" value="GHO98047.1"/>
    <property type="molecule type" value="Genomic_DNA"/>
</dbReference>
<comment type="caution">
    <text evidence="2">The sequence shown here is derived from an EMBL/GenBank/DDBJ whole genome shotgun (WGS) entry which is preliminary data.</text>
</comment>
<evidence type="ECO:0000256" key="1">
    <source>
        <dbReference type="SAM" id="Phobius"/>
    </source>
</evidence>
<keyword evidence="1" id="KW-0472">Membrane</keyword>
<feature type="transmembrane region" description="Helical" evidence="1">
    <location>
        <begin position="73"/>
        <end position="90"/>
    </location>
</feature>
<reference evidence="2" key="1">
    <citation type="submission" date="2020-10" db="EMBL/GenBank/DDBJ databases">
        <title>Taxonomic study of unclassified bacteria belonging to the class Ktedonobacteria.</title>
        <authorList>
            <person name="Yabe S."/>
            <person name="Wang C.M."/>
            <person name="Zheng Y."/>
            <person name="Sakai Y."/>
            <person name="Cavaletti L."/>
            <person name="Monciardini P."/>
            <person name="Donadio S."/>
        </authorList>
    </citation>
    <scope>NUCLEOTIDE SEQUENCE</scope>
    <source>
        <strain evidence="2">ID150040</strain>
    </source>
</reference>
<evidence type="ECO:0000313" key="2">
    <source>
        <dbReference type="EMBL" id="GHO98047.1"/>
    </source>
</evidence>
<gene>
    <name evidence="2" type="ORF">KSF_080950</name>
</gene>
<accession>A0A8J3N4C3</accession>
<evidence type="ECO:0000313" key="3">
    <source>
        <dbReference type="Proteomes" id="UP000597444"/>
    </source>
</evidence>
<dbReference type="RefSeq" id="WP_220208815.1">
    <property type="nucleotide sequence ID" value="NZ_BNJK01000002.1"/>
</dbReference>
<keyword evidence="1" id="KW-0812">Transmembrane</keyword>
<feature type="transmembrane region" description="Helical" evidence="1">
    <location>
        <begin position="125"/>
        <end position="150"/>
    </location>
</feature>
<keyword evidence="3" id="KW-1185">Reference proteome</keyword>
<proteinExistence type="predicted"/>
<organism evidence="2 3">
    <name type="scientific">Reticulibacter mediterranei</name>
    <dbReference type="NCBI Taxonomy" id="2778369"/>
    <lineage>
        <taxon>Bacteria</taxon>
        <taxon>Bacillati</taxon>
        <taxon>Chloroflexota</taxon>
        <taxon>Ktedonobacteria</taxon>
        <taxon>Ktedonobacterales</taxon>
        <taxon>Reticulibacteraceae</taxon>
        <taxon>Reticulibacter</taxon>
    </lineage>
</organism>
<dbReference type="AlphaFoldDB" id="A0A8J3N4C3"/>
<dbReference type="InterPro" id="IPR046740">
    <property type="entry name" value="DUF6790"/>
</dbReference>